<dbReference type="EMBL" id="LAZR01007228">
    <property type="protein sequence ID" value="KKM86598.1"/>
    <property type="molecule type" value="Genomic_DNA"/>
</dbReference>
<evidence type="ECO:0000256" key="1">
    <source>
        <dbReference type="SAM" id="MobiDB-lite"/>
    </source>
</evidence>
<comment type="caution">
    <text evidence="2">The sequence shown here is derived from an EMBL/GenBank/DDBJ whole genome shotgun (WGS) entry which is preliminary data.</text>
</comment>
<protein>
    <submittedName>
        <fullName evidence="2">Uncharacterized protein</fullName>
    </submittedName>
</protein>
<sequence>MATKKKSRKKTSKKAPVKKKAISEKQKKADKQAKDAVDRNESAKKRTAAAKKALERSRNYAAAGLAAQLTETLIDEIKALDKVWFQTPEAQQAVVIARLSDSVYNAMQKAVQVMSAIGHKAVICNLFSVTFKDGVRAVITVGPGSDMRHELADYATKDCVLVLADPGIFMRGLQDIKPDADQPKLI</sequence>
<accession>A0A0F9KY05</accession>
<gene>
    <name evidence="2" type="ORF">LCGC14_1277350</name>
</gene>
<feature type="compositionally biased region" description="Basic and acidic residues" evidence="1">
    <location>
        <begin position="21"/>
        <end position="44"/>
    </location>
</feature>
<feature type="compositionally biased region" description="Basic residues" evidence="1">
    <location>
        <begin position="1"/>
        <end position="20"/>
    </location>
</feature>
<dbReference type="AlphaFoldDB" id="A0A0F9KY05"/>
<proteinExistence type="predicted"/>
<name>A0A0F9KY05_9ZZZZ</name>
<evidence type="ECO:0000313" key="2">
    <source>
        <dbReference type="EMBL" id="KKM86598.1"/>
    </source>
</evidence>
<reference evidence="2" key="1">
    <citation type="journal article" date="2015" name="Nature">
        <title>Complex archaea that bridge the gap between prokaryotes and eukaryotes.</title>
        <authorList>
            <person name="Spang A."/>
            <person name="Saw J.H."/>
            <person name="Jorgensen S.L."/>
            <person name="Zaremba-Niedzwiedzka K."/>
            <person name="Martijn J."/>
            <person name="Lind A.E."/>
            <person name="van Eijk R."/>
            <person name="Schleper C."/>
            <person name="Guy L."/>
            <person name="Ettema T.J."/>
        </authorList>
    </citation>
    <scope>NUCLEOTIDE SEQUENCE</scope>
</reference>
<organism evidence="2">
    <name type="scientific">marine sediment metagenome</name>
    <dbReference type="NCBI Taxonomy" id="412755"/>
    <lineage>
        <taxon>unclassified sequences</taxon>
        <taxon>metagenomes</taxon>
        <taxon>ecological metagenomes</taxon>
    </lineage>
</organism>
<feature type="region of interest" description="Disordered" evidence="1">
    <location>
        <begin position="1"/>
        <end position="50"/>
    </location>
</feature>